<dbReference type="InterPro" id="IPR017871">
    <property type="entry name" value="ABC_transporter-like_CS"/>
</dbReference>
<dbReference type="InterPro" id="IPR015856">
    <property type="entry name" value="ABC_transpr_CbiO/EcfA_su"/>
</dbReference>
<dbReference type="GO" id="GO:0016887">
    <property type="term" value="F:ATP hydrolysis activity"/>
    <property type="evidence" value="ECO:0007669"/>
    <property type="project" value="InterPro"/>
</dbReference>
<keyword evidence="6 10" id="KW-0067">ATP-binding</keyword>
<dbReference type="InterPro" id="IPR003439">
    <property type="entry name" value="ABC_transporter-like_ATP-bd"/>
</dbReference>
<dbReference type="PROSITE" id="PS00211">
    <property type="entry name" value="ABC_TRANSPORTER_1"/>
    <property type="match status" value="1"/>
</dbReference>
<evidence type="ECO:0000256" key="1">
    <source>
        <dbReference type="ARBA" id="ARBA00004202"/>
    </source>
</evidence>
<dbReference type="NCBIfam" id="NF010167">
    <property type="entry name" value="PRK13648.1"/>
    <property type="match status" value="2"/>
</dbReference>
<dbReference type="GO" id="GO:0005524">
    <property type="term" value="F:ATP binding"/>
    <property type="evidence" value="ECO:0007669"/>
    <property type="project" value="UniProtKB-KW"/>
</dbReference>
<dbReference type="InterPro" id="IPR003593">
    <property type="entry name" value="AAA+_ATPase"/>
</dbReference>
<dbReference type="Pfam" id="PF00005">
    <property type="entry name" value="ABC_tran"/>
    <property type="match status" value="2"/>
</dbReference>
<comment type="subcellular location">
    <subcellularLocation>
        <location evidence="1">Cell membrane</location>
        <topology evidence="1">Peripheral membrane protein</topology>
    </subcellularLocation>
</comment>
<dbReference type="PROSITE" id="PS50893">
    <property type="entry name" value="ABC_TRANSPORTER_2"/>
    <property type="match status" value="2"/>
</dbReference>
<dbReference type="OrthoDB" id="501320at2"/>
<sequence>MVEHRTEWKETDISVTKNSVMKNSAPDWIVSVDNVTFTYPGSEVPVLNGVTLQIKRGDFIAVIGGNGSGKSTLCKTLNGLIPHYYVGDFEGSVLVNGLQTLEHDVAQLSRHVGYVYQDFENQLIRPTVLDDASFAPLNYGFEDYLERGLQALRLVDLNVDPKEFIWQLSGGQKHQLALAGAVSLDPDILIIDEPVAQLDPRHAQDIYDLLKQLNEQYGKTIIVIEHHTEFIAEYCKQVVLLNQGRAVWSKPVKEALLELEQLRASQIYPPQVTQAADKVAEAAGKGGSGLSRAELREDITNLPKMGFGSQIAGGSSDVGMGVGAPYPVTLDEAVDYFQRLRISEQLEAVGGLNLVKGNDVATGSGIYCTEEGTRGERRDVIIEAKHIRYSYRTVSRERKVVLRDVSVSFRAGDLVALVGNNGAGKSSFMRLITGVTKPENGYIHVKGVDTAKTTPEQLANTVTYIYQNPEEMFIEDSIRKDVEFFLKARRVDGYQAKVDAILESFGLTELQHRDGRLLSGGQQRRASLAIGVAMNPSVILLDEPTANLDIATRKDITRLLLQLNRHVETVIVATHDMQLVAEWANRVIVMHQGDIIRDGTRESVFADADLLLQAGLAAPQIMELSRRLDMLPLCYTVDEFAQRWNESRREAAKDGVCS</sequence>
<comment type="similarity">
    <text evidence="2">Belongs to the ABC transporter superfamily.</text>
</comment>
<keyword evidence="3" id="KW-0813">Transport</keyword>
<dbReference type="SMART" id="SM00382">
    <property type="entry name" value="AAA"/>
    <property type="match status" value="2"/>
</dbReference>
<evidence type="ECO:0000313" key="10">
    <source>
        <dbReference type="EMBL" id="AZK44972.1"/>
    </source>
</evidence>
<organism evidence="10 11">
    <name type="scientific">Paenibacillus lentus</name>
    <dbReference type="NCBI Taxonomy" id="1338368"/>
    <lineage>
        <taxon>Bacteria</taxon>
        <taxon>Bacillati</taxon>
        <taxon>Bacillota</taxon>
        <taxon>Bacilli</taxon>
        <taxon>Bacillales</taxon>
        <taxon>Paenibacillaceae</taxon>
        <taxon>Paenibacillus</taxon>
    </lineage>
</organism>
<proteinExistence type="inferred from homology"/>
<evidence type="ECO:0000256" key="3">
    <source>
        <dbReference type="ARBA" id="ARBA00022448"/>
    </source>
</evidence>
<dbReference type="SUPFAM" id="SSF52540">
    <property type="entry name" value="P-loop containing nucleoside triphosphate hydrolases"/>
    <property type="match status" value="2"/>
</dbReference>
<accession>A0A3Q8S8V3</accession>
<dbReference type="GO" id="GO:0042626">
    <property type="term" value="F:ATPase-coupled transmembrane transporter activity"/>
    <property type="evidence" value="ECO:0007669"/>
    <property type="project" value="TreeGrafter"/>
</dbReference>
<dbReference type="Gene3D" id="3.40.50.300">
    <property type="entry name" value="P-loop containing nucleotide triphosphate hydrolases"/>
    <property type="match status" value="2"/>
</dbReference>
<dbReference type="AlphaFoldDB" id="A0A3Q8S8V3"/>
<dbReference type="PANTHER" id="PTHR43553">
    <property type="entry name" value="HEAVY METAL TRANSPORTER"/>
    <property type="match status" value="1"/>
</dbReference>
<keyword evidence="7" id="KW-1278">Translocase</keyword>
<evidence type="ECO:0000256" key="6">
    <source>
        <dbReference type="ARBA" id="ARBA00022840"/>
    </source>
</evidence>
<keyword evidence="4" id="KW-1003">Cell membrane</keyword>
<keyword evidence="5" id="KW-0547">Nucleotide-binding</keyword>
<dbReference type="PANTHER" id="PTHR43553:SF24">
    <property type="entry name" value="ENERGY-COUPLING FACTOR TRANSPORTER ATP-BINDING PROTEIN ECFA1"/>
    <property type="match status" value="1"/>
</dbReference>
<keyword evidence="11" id="KW-1185">Reference proteome</keyword>
<evidence type="ECO:0000256" key="5">
    <source>
        <dbReference type="ARBA" id="ARBA00022741"/>
    </source>
</evidence>
<reference evidence="10 11" key="1">
    <citation type="submission" date="2018-11" db="EMBL/GenBank/DDBJ databases">
        <title>Genome sequencing of Paenibacillus lentus DSM25539(T).</title>
        <authorList>
            <person name="Kook J.-K."/>
            <person name="Park S.-N."/>
            <person name="Lim Y.K."/>
        </authorList>
    </citation>
    <scope>NUCLEOTIDE SEQUENCE [LARGE SCALE GENOMIC DNA]</scope>
    <source>
        <strain evidence="10 11">DSM 25539</strain>
    </source>
</reference>
<evidence type="ECO:0000259" key="9">
    <source>
        <dbReference type="PROSITE" id="PS50893"/>
    </source>
</evidence>
<evidence type="ECO:0000256" key="8">
    <source>
        <dbReference type="ARBA" id="ARBA00023136"/>
    </source>
</evidence>
<dbReference type="InterPro" id="IPR027417">
    <property type="entry name" value="P-loop_NTPase"/>
</dbReference>
<evidence type="ECO:0000256" key="7">
    <source>
        <dbReference type="ARBA" id="ARBA00022967"/>
    </source>
</evidence>
<gene>
    <name evidence="10" type="ORF">EIM92_01170</name>
</gene>
<protein>
    <submittedName>
        <fullName evidence="10">ABC transporter ATP-binding protein</fullName>
    </submittedName>
</protein>
<feature type="domain" description="ABC transporter" evidence="9">
    <location>
        <begin position="382"/>
        <end position="617"/>
    </location>
</feature>
<feature type="domain" description="ABC transporter" evidence="9">
    <location>
        <begin position="30"/>
        <end position="268"/>
    </location>
</feature>
<dbReference type="Proteomes" id="UP000273145">
    <property type="component" value="Chromosome"/>
</dbReference>
<evidence type="ECO:0000313" key="11">
    <source>
        <dbReference type="Proteomes" id="UP000273145"/>
    </source>
</evidence>
<name>A0A3Q8S8V3_9BACL</name>
<evidence type="ECO:0000256" key="4">
    <source>
        <dbReference type="ARBA" id="ARBA00022475"/>
    </source>
</evidence>
<dbReference type="KEGG" id="plen:EIM92_01170"/>
<dbReference type="InterPro" id="IPR050095">
    <property type="entry name" value="ECF_ABC_transporter_ATP-bd"/>
</dbReference>
<dbReference type="CDD" id="cd03225">
    <property type="entry name" value="ABC_cobalt_CbiO_domain1"/>
    <property type="match status" value="2"/>
</dbReference>
<dbReference type="EMBL" id="CP034248">
    <property type="protein sequence ID" value="AZK44972.1"/>
    <property type="molecule type" value="Genomic_DNA"/>
</dbReference>
<evidence type="ECO:0000256" key="2">
    <source>
        <dbReference type="ARBA" id="ARBA00005417"/>
    </source>
</evidence>
<dbReference type="GO" id="GO:0043190">
    <property type="term" value="C:ATP-binding cassette (ABC) transporter complex"/>
    <property type="evidence" value="ECO:0007669"/>
    <property type="project" value="TreeGrafter"/>
</dbReference>
<keyword evidence="8" id="KW-0472">Membrane</keyword>